<dbReference type="InterPro" id="IPR035984">
    <property type="entry name" value="Acyl-CoA-binding_sf"/>
</dbReference>
<dbReference type="GO" id="GO:0006631">
    <property type="term" value="P:fatty acid metabolic process"/>
    <property type="evidence" value="ECO:0007669"/>
    <property type="project" value="TreeGrafter"/>
</dbReference>
<dbReference type="eggNOG" id="KOG0817">
    <property type="taxonomic scope" value="Eukaryota"/>
</dbReference>
<dbReference type="SUPFAM" id="SSF47027">
    <property type="entry name" value="Acyl-CoA binding protein"/>
    <property type="match status" value="1"/>
</dbReference>
<accession>G0NZU9</accession>
<dbReference type="PROSITE" id="PS51228">
    <property type="entry name" value="ACB_2"/>
    <property type="match status" value="1"/>
</dbReference>
<dbReference type="InParanoid" id="G0NZU9"/>
<dbReference type="EMBL" id="GL379993">
    <property type="protein sequence ID" value="EGT41359.1"/>
    <property type="molecule type" value="Genomic_DNA"/>
</dbReference>
<dbReference type="STRING" id="135651.G0NZU9"/>
<dbReference type="Proteomes" id="UP000008068">
    <property type="component" value="Unassembled WGS sequence"/>
</dbReference>
<evidence type="ECO:0000256" key="1">
    <source>
        <dbReference type="ARBA" id="ARBA00023121"/>
    </source>
</evidence>
<dbReference type="AlphaFoldDB" id="G0NZU9"/>
<sequence>MFWKIRAPLRDVRYRGIAEAFINDEFILSDHLKLKSLIQHIMFPVGRFSVSFFSFSLKTRYPLFLSSICCSVSASYPLIIQSLQNARTSKWTGLNFEIAAEEMRRLKSKPSEREQMKLYGLYKQALHGDIPNEDVYPVPAGDEIGMKKYAAWKAQKGLNPEKCRTDYVTIAEEMIKKYGRNIVRCKWNSEVWSVDY</sequence>
<keyword evidence="1" id="KW-0446">Lipid-binding</keyword>
<protein>
    <submittedName>
        <fullName evidence="3">CBN-ACBP-6 protein</fullName>
    </submittedName>
</protein>
<dbReference type="InterPro" id="IPR014352">
    <property type="entry name" value="FERM/acyl-CoA-bd_prot_sf"/>
</dbReference>
<organism evidence="4">
    <name type="scientific">Caenorhabditis brenneri</name>
    <name type="common">Nematode worm</name>
    <dbReference type="NCBI Taxonomy" id="135651"/>
    <lineage>
        <taxon>Eukaryota</taxon>
        <taxon>Metazoa</taxon>
        <taxon>Ecdysozoa</taxon>
        <taxon>Nematoda</taxon>
        <taxon>Chromadorea</taxon>
        <taxon>Rhabditida</taxon>
        <taxon>Rhabditina</taxon>
        <taxon>Rhabditomorpha</taxon>
        <taxon>Rhabditoidea</taxon>
        <taxon>Rhabditidae</taxon>
        <taxon>Peloderinae</taxon>
        <taxon>Caenorhabditis</taxon>
    </lineage>
</organism>
<dbReference type="OrthoDB" id="346910at2759"/>
<evidence type="ECO:0000259" key="2">
    <source>
        <dbReference type="PROSITE" id="PS51228"/>
    </source>
</evidence>
<name>G0NZU9_CAEBE</name>
<dbReference type="InterPro" id="IPR000582">
    <property type="entry name" value="Acyl-CoA-binding_protein"/>
</dbReference>
<keyword evidence="4" id="KW-1185">Reference proteome</keyword>
<gene>
    <name evidence="3" type="primary">Cbn-acbp-6</name>
    <name evidence="3" type="ORF">CAEBREN_01934</name>
</gene>
<dbReference type="Gene3D" id="1.20.80.10">
    <property type="match status" value="1"/>
</dbReference>
<dbReference type="Pfam" id="PF00887">
    <property type="entry name" value="ACBP"/>
    <property type="match status" value="1"/>
</dbReference>
<dbReference type="PANTHER" id="PTHR23310">
    <property type="entry name" value="ACYL-COA-BINDING PROTEIN, ACBP"/>
    <property type="match status" value="1"/>
</dbReference>
<dbReference type="HOGENOM" id="CLU_1391342_0_0_1"/>
<dbReference type="PANTHER" id="PTHR23310:SF138">
    <property type="entry name" value="ACB DOMAIN-CONTAINING PROTEIN"/>
    <property type="match status" value="1"/>
</dbReference>
<reference evidence="4" key="1">
    <citation type="submission" date="2011-07" db="EMBL/GenBank/DDBJ databases">
        <authorList>
            <consortium name="Caenorhabditis brenneri Sequencing and Analysis Consortium"/>
            <person name="Wilson R.K."/>
        </authorList>
    </citation>
    <scope>NUCLEOTIDE SEQUENCE [LARGE SCALE GENOMIC DNA]</scope>
    <source>
        <strain evidence="4">PB2801</strain>
    </source>
</reference>
<evidence type="ECO:0000313" key="3">
    <source>
        <dbReference type="EMBL" id="EGT41359.1"/>
    </source>
</evidence>
<feature type="domain" description="ACB" evidence="2">
    <location>
        <begin position="92"/>
        <end position="180"/>
    </location>
</feature>
<proteinExistence type="predicted"/>
<evidence type="ECO:0000313" key="4">
    <source>
        <dbReference type="Proteomes" id="UP000008068"/>
    </source>
</evidence>
<dbReference type="GO" id="GO:0000062">
    <property type="term" value="F:fatty-acyl-CoA binding"/>
    <property type="evidence" value="ECO:0007669"/>
    <property type="project" value="InterPro"/>
</dbReference>
<dbReference type="PRINTS" id="PR00689">
    <property type="entry name" value="ACOABINDINGP"/>
</dbReference>